<evidence type="ECO:0000313" key="2">
    <source>
        <dbReference type="EMBL" id="MDN3564726.1"/>
    </source>
</evidence>
<evidence type="ECO:0000313" key="3">
    <source>
        <dbReference type="Proteomes" id="UP001529369"/>
    </source>
</evidence>
<sequence length="215" mass="22733">MTACATLGFAARYPRLFHVTEASALPGIARHGLLSAEALARLLGAAVDLGANRRGWTPLVTFRGAALLRRQGMADAALASRLAPGIDTAAWRRFINAQVFLFPTEAAAWRLRAAEPGRDQAVLAAPTAALLEAGCDLRLCRFNNGYVDRSPPGRRRLRGFADYRPVADWRAGPAPAGAAPREVTVAGAIPPGIAWSRLPASRGAGTPRLPDLPVA</sequence>
<gene>
    <name evidence="2" type="ORF">QWZ14_10150</name>
</gene>
<dbReference type="EMBL" id="JAUFPN010000109">
    <property type="protein sequence ID" value="MDN3564726.1"/>
    <property type="molecule type" value="Genomic_DNA"/>
</dbReference>
<accession>A0ABT8A4W1</accession>
<evidence type="ECO:0000256" key="1">
    <source>
        <dbReference type="SAM" id="MobiDB-lite"/>
    </source>
</evidence>
<reference evidence="3" key="1">
    <citation type="journal article" date="2019" name="Int. J. Syst. Evol. Microbiol.">
        <title>The Global Catalogue of Microorganisms (GCM) 10K type strain sequencing project: providing services to taxonomists for standard genome sequencing and annotation.</title>
        <authorList>
            <consortium name="The Broad Institute Genomics Platform"/>
            <consortium name="The Broad Institute Genome Sequencing Center for Infectious Disease"/>
            <person name="Wu L."/>
            <person name="Ma J."/>
        </authorList>
    </citation>
    <scope>NUCLEOTIDE SEQUENCE [LARGE SCALE GENOMIC DNA]</scope>
    <source>
        <strain evidence="3">CECT 7131</strain>
    </source>
</reference>
<dbReference type="InterPro" id="IPR054271">
    <property type="entry name" value="DUF7002"/>
</dbReference>
<organism evidence="2 3">
    <name type="scientific">Paeniroseomonas aquatica</name>
    <dbReference type="NCBI Taxonomy" id="373043"/>
    <lineage>
        <taxon>Bacteria</taxon>
        <taxon>Pseudomonadati</taxon>
        <taxon>Pseudomonadota</taxon>
        <taxon>Alphaproteobacteria</taxon>
        <taxon>Acetobacterales</taxon>
        <taxon>Acetobacteraceae</taxon>
        <taxon>Paeniroseomonas</taxon>
    </lineage>
</organism>
<dbReference type="Proteomes" id="UP001529369">
    <property type="component" value="Unassembled WGS sequence"/>
</dbReference>
<dbReference type="Pfam" id="PF22531">
    <property type="entry name" value="DUF7002"/>
    <property type="match status" value="1"/>
</dbReference>
<feature type="region of interest" description="Disordered" evidence="1">
    <location>
        <begin position="195"/>
        <end position="215"/>
    </location>
</feature>
<dbReference type="RefSeq" id="WP_290316532.1">
    <property type="nucleotide sequence ID" value="NZ_JAUFPN010000109.1"/>
</dbReference>
<comment type="caution">
    <text evidence="2">The sequence shown here is derived from an EMBL/GenBank/DDBJ whole genome shotgun (WGS) entry which is preliminary data.</text>
</comment>
<name>A0ABT8A4W1_9PROT</name>
<evidence type="ECO:0008006" key="4">
    <source>
        <dbReference type="Google" id="ProtNLM"/>
    </source>
</evidence>
<keyword evidence="3" id="KW-1185">Reference proteome</keyword>
<proteinExistence type="predicted"/>
<protein>
    <recommendedName>
        <fullName evidence="4">DUF4433 domain-containing protein</fullName>
    </recommendedName>
</protein>